<keyword evidence="7" id="KW-1185">Reference proteome</keyword>
<dbReference type="SUPFAM" id="SSF56496">
    <property type="entry name" value="Fibrinogen C-terminal domain-like"/>
    <property type="match status" value="1"/>
</dbReference>
<dbReference type="CDD" id="cd00087">
    <property type="entry name" value="FReD"/>
    <property type="match status" value="1"/>
</dbReference>
<dbReference type="AlphaFoldDB" id="A0A4Y2Q8E6"/>
<evidence type="ECO:0000313" key="6">
    <source>
        <dbReference type="EMBL" id="GBN59839.1"/>
    </source>
</evidence>
<evidence type="ECO:0000313" key="7">
    <source>
        <dbReference type="Proteomes" id="UP000499080"/>
    </source>
</evidence>
<keyword evidence="2" id="KW-1015">Disulfide bond</keyword>
<dbReference type="SMART" id="SM00186">
    <property type="entry name" value="FBG"/>
    <property type="match status" value="1"/>
</dbReference>
<keyword evidence="4" id="KW-0175">Coiled coil</keyword>
<dbReference type="PROSITE" id="PS00514">
    <property type="entry name" value="FIBRINOGEN_C_1"/>
    <property type="match status" value="1"/>
</dbReference>
<keyword evidence="1" id="KW-0106">Calcium</keyword>
<dbReference type="InterPro" id="IPR020837">
    <property type="entry name" value="Fibrinogen_CS"/>
</dbReference>
<dbReference type="Gene3D" id="3.90.215.10">
    <property type="entry name" value="Gamma Fibrinogen, chain A, domain 1"/>
    <property type="match status" value="1"/>
</dbReference>
<proteinExistence type="predicted"/>
<name>A0A4Y2Q8E6_ARAVE</name>
<dbReference type="InterPro" id="IPR014716">
    <property type="entry name" value="Fibrinogen_a/b/g_C_1"/>
</dbReference>
<dbReference type="PROSITE" id="PS51406">
    <property type="entry name" value="FIBRINOGEN_C_2"/>
    <property type="match status" value="1"/>
</dbReference>
<feature type="domain" description="Fibrinogen C-terminal" evidence="5">
    <location>
        <begin position="161"/>
        <end position="379"/>
    </location>
</feature>
<dbReference type="Proteomes" id="UP000499080">
    <property type="component" value="Unassembled WGS sequence"/>
</dbReference>
<dbReference type="OrthoDB" id="6361951at2759"/>
<dbReference type="EMBL" id="BGPR01013253">
    <property type="protein sequence ID" value="GBN59839.1"/>
    <property type="molecule type" value="Genomic_DNA"/>
</dbReference>
<dbReference type="Pfam" id="PF00147">
    <property type="entry name" value="Fibrinogen_C"/>
    <property type="match status" value="1"/>
</dbReference>
<evidence type="ECO:0000256" key="3">
    <source>
        <dbReference type="ARBA" id="ARBA00053344"/>
    </source>
</evidence>
<dbReference type="GO" id="GO:0030246">
    <property type="term" value="F:carbohydrate binding"/>
    <property type="evidence" value="ECO:0007669"/>
    <property type="project" value="UniProtKB-ARBA"/>
</dbReference>
<dbReference type="GO" id="GO:0098609">
    <property type="term" value="P:cell-cell adhesion"/>
    <property type="evidence" value="ECO:0007669"/>
    <property type="project" value="UniProtKB-ARBA"/>
</dbReference>
<evidence type="ECO:0000259" key="5">
    <source>
        <dbReference type="PROSITE" id="PS51406"/>
    </source>
</evidence>
<gene>
    <name evidence="6" type="primary">TL5A_105</name>
    <name evidence="6" type="ORF">AVEN_4249_1</name>
</gene>
<dbReference type="InterPro" id="IPR050373">
    <property type="entry name" value="Fibrinogen_C-term_domain"/>
</dbReference>
<organism evidence="6 7">
    <name type="scientific">Araneus ventricosus</name>
    <name type="common">Orbweaver spider</name>
    <name type="synonym">Epeira ventricosa</name>
    <dbReference type="NCBI Taxonomy" id="182803"/>
    <lineage>
        <taxon>Eukaryota</taxon>
        <taxon>Metazoa</taxon>
        <taxon>Ecdysozoa</taxon>
        <taxon>Arthropoda</taxon>
        <taxon>Chelicerata</taxon>
        <taxon>Arachnida</taxon>
        <taxon>Araneae</taxon>
        <taxon>Araneomorphae</taxon>
        <taxon>Entelegynae</taxon>
        <taxon>Araneoidea</taxon>
        <taxon>Araneidae</taxon>
        <taxon>Araneus</taxon>
    </lineage>
</organism>
<comment type="function">
    <text evidence="3">Lectin involved in innate immunity. Agglutinates all types of human erythrocytes, Gram-positive and Gram-negative bacteria. Has a stronger agglutinating activity towards Gram-negative bacteria than towards Gram-positive bacteria. Specifically recognizes acetyl group-containing substances on agglutinated cells. The hemagglutinating activity was inhibited by EDTA, acetyl group-containing mono- and disaccharides, N-acetyl derivatives of amino acids, other acetyl group-containing substances, propionamide and benzamide. Enhances the antimicrobial activity of big defensin against Gram-positive bacteria but not against Gram-negative bacteria.</text>
</comment>
<evidence type="ECO:0000256" key="4">
    <source>
        <dbReference type="SAM" id="Coils"/>
    </source>
</evidence>
<reference evidence="6 7" key="1">
    <citation type="journal article" date="2019" name="Sci. Rep.">
        <title>Orb-weaving spider Araneus ventricosus genome elucidates the spidroin gene catalogue.</title>
        <authorList>
            <person name="Kono N."/>
            <person name="Nakamura H."/>
            <person name="Ohtoshi R."/>
            <person name="Moran D.A.P."/>
            <person name="Shinohara A."/>
            <person name="Yoshida Y."/>
            <person name="Fujiwara M."/>
            <person name="Mori M."/>
            <person name="Tomita M."/>
            <person name="Arakawa K."/>
        </authorList>
    </citation>
    <scope>NUCLEOTIDE SEQUENCE [LARGE SCALE GENOMIC DNA]</scope>
</reference>
<evidence type="ECO:0000256" key="2">
    <source>
        <dbReference type="ARBA" id="ARBA00023157"/>
    </source>
</evidence>
<accession>A0A4Y2Q8E6</accession>
<dbReference type="NCBIfam" id="NF040941">
    <property type="entry name" value="GGGWT_bact"/>
    <property type="match status" value="1"/>
</dbReference>
<feature type="coiled-coil region" evidence="4">
    <location>
        <begin position="84"/>
        <end position="145"/>
    </location>
</feature>
<dbReference type="InterPro" id="IPR002181">
    <property type="entry name" value="Fibrinogen_a/b/g_C_dom"/>
</dbReference>
<dbReference type="PANTHER" id="PTHR19143">
    <property type="entry name" value="FIBRINOGEN/TENASCIN/ANGIOPOEITIN"/>
    <property type="match status" value="1"/>
</dbReference>
<sequence length="379" mass="43672">MRLFRLRKGCEVKRADSYVGLIKNKFDTSAYSLEFYVQYRIYSCANEVLLMTKMCKSSIYLGAVLLVLLTVVRTETNLSACEQKEKHQALLDLAKESINKAKDLHPTCENDNKNVSTNSSECGEKEKVSAYLEIAKNLIEEARNKYPTCDVTNNVTEVVVDVRHKRPVDCSEVLENGQKKSGVYKIWPRNRVMDGRSVQVYCDMDTDGGGWTVIQRRTESPNQTDFYRDWKSYKHGFGDIREEFWIGNDIIFALTNQGQYSLRFDMKNVSRESRFAVYSPFWIEDEEAGYTMHIGDYDGTAGDGIRDADNTKFSTKDKRNDVADHVCTEEKRGGWWYRNCSRSNPNGVHVPGGEDDKKLVNWYPWTNYDGLLAIEMKIR</sequence>
<dbReference type="GO" id="GO:0005615">
    <property type="term" value="C:extracellular space"/>
    <property type="evidence" value="ECO:0007669"/>
    <property type="project" value="TreeGrafter"/>
</dbReference>
<evidence type="ECO:0000256" key="1">
    <source>
        <dbReference type="ARBA" id="ARBA00022837"/>
    </source>
</evidence>
<dbReference type="InterPro" id="IPR036056">
    <property type="entry name" value="Fibrinogen-like_C"/>
</dbReference>
<comment type="caution">
    <text evidence="6">The sequence shown here is derived from an EMBL/GenBank/DDBJ whole genome shotgun (WGS) entry which is preliminary data.</text>
</comment>
<dbReference type="FunFam" id="3.90.215.10:FF:000001">
    <property type="entry name" value="Tenascin isoform 1"/>
    <property type="match status" value="1"/>
</dbReference>
<protein>
    <submittedName>
        <fullName evidence="6">Techylectin-5A</fullName>
    </submittedName>
</protein>